<gene>
    <name evidence="3" type="ORF">AMECASPLE_029650</name>
</gene>
<name>A0ABV0ZF14_9TELE</name>
<keyword evidence="4" id="KW-1185">Reference proteome</keyword>
<protein>
    <submittedName>
        <fullName evidence="3">Uncharacterized protein</fullName>
    </submittedName>
</protein>
<dbReference type="EMBL" id="JAHRIP010059848">
    <property type="protein sequence ID" value="MEQ2304676.1"/>
    <property type="molecule type" value="Genomic_DNA"/>
</dbReference>
<sequence length="143" mass="15186">VVQFSVLVPVFLLVSYGELLSAPAPVSAVGRLNASASVCAGGQPDASVSAPAQSPDSVPEFREGFEDKPPPLPVPVPEGFEDEPPPSLEPHGLRRRSSGLRRFLHSSPEPHLWLQLASKAFSRALPRVLYAARPSAQTSQPSS</sequence>
<feature type="region of interest" description="Disordered" evidence="1">
    <location>
        <begin position="40"/>
        <end position="94"/>
    </location>
</feature>
<reference evidence="3 4" key="1">
    <citation type="submission" date="2021-06" db="EMBL/GenBank/DDBJ databases">
        <authorList>
            <person name="Palmer J.M."/>
        </authorList>
    </citation>
    <scope>NUCLEOTIDE SEQUENCE [LARGE SCALE GENOMIC DNA]</scope>
    <source>
        <strain evidence="3 4">AS_MEX2019</strain>
        <tissue evidence="3">Muscle</tissue>
    </source>
</reference>
<evidence type="ECO:0000313" key="4">
    <source>
        <dbReference type="Proteomes" id="UP001469553"/>
    </source>
</evidence>
<dbReference type="Proteomes" id="UP001469553">
    <property type="component" value="Unassembled WGS sequence"/>
</dbReference>
<keyword evidence="2" id="KW-0732">Signal</keyword>
<accession>A0ABV0ZF14</accession>
<evidence type="ECO:0000313" key="3">
    <source>
        <dbReference type="EMBL" id="MEQ2304676.1"/>
    </source>
</evidence>
<evidence type="ECO:0000256" key="1">
    <source>
        <dbReference type="SAM" id="MobiDB-lite"/>
    </source>
</evidence>
<organism evidence="3 4">
    <name type="scientific">Ameca splendens</name>
    <dbReference type="NCBI Taxonomy" id="208324"/>
    <lineage>
        <taxon>Eukaryota</taxon>
        <taxon>Metazoa</taxon>
        <taxon>Chordata</taxon>
        <taxon>Craniata</taxon>
        <taxon>Vertebrata</taxon>
        <taxon>Euteleostomi</taxon>
        <taxon>Actinopterygii</taxon>
        <taxon>Neopterygii</taxon>
        <taxon>Teleostei</taxon>
        <taxon>Neoteleostei</taxon>
        <taxon>Acanthomorphata</taxon>
        <taxon>Ovalentaria</taxon>
        <taxon>Atherinomorphae</taxon>
        <taxon>Cyprinodontiformes</taxon>
        <taxon>Goodeidae</taxon>
        <taxon>Ameca</taxon>
    </lineage>
</organism>
<feature type="signal peptide" evidence="2">
    <location>
        <begin position="1"/>
        <end position="28"/>
    </location>
</feature>
<proteinExistence type="predicted"/>
<comment type="caution">
    <text evidence="3">The sequence shown here is derived from an EMBL/GenBank/DDBJ whole genome shotgun (WGS) entry which is preliminary data.</text>
</comment>
<feature type="non-terminal residue" evidence="3">
    <location>
        <position position="1"/>
    </location>
</feature>
<feature type="chain" id="PRO_5046042642" evidence="2">
    <location>
        <begin position="29"/>
        <end position="143"/>
    </location>
</feature>
<feature type="compositionally biased region" description="Basic and acidic residues" evidence="1">
    <location>
        <begin position="59"/>
        <end position="69"/>
    </location>
</feature>
<evidence type="ECO:0000256" key="2">
    <source>
        <dbReference type="SAM" id="SignalP"/>
    </source>
</evidence>